<keyword evidence="1" id="KW-0732">Signal</keyword>
<dbReference type="WBParaSite" id="Csp11.Scaffold630.g20330.t1">
    <property type="protein sequence ID" value="Csp11.Scaffold630.g20330.t1"/>
    <property type="gene ID" value="Csp11.Scaffold630.g20330"/>
</dbReference>
<evidence type="ECO:0000256" key="1">
    <source>
        <dbReference type="SAM" id="SignalP"/>
    </source>
</evidence>
<proteinExistence type="predicted"/>
<dbReference type="AlphaFoldDB" id="A0A1I7UXJ1"/>
<sequence>MLIIIIILYFLFSTSHGHSEHGPLLKVRGFLYCYGIPFKGKLTLINYENLHLYSVYEANSDGYFRLAGDMNDDPKDLKLIIEHSCVDWKNGRFGEGPDMFSEHSFLGYSDVEMHLEIELSEHYVVRSFPELYLLKLLSFGRRMATDNQHRIKKSDFWKHFLHFLFRFRKSHLRR</sequence>
<feature type="chain" id="PRO_5009309502" evidence="1">
    <location>
        <begin position="18"/>
        <end position="174"/>
    </location>
</feature>
<keyword evidence="2" id="KW-1185">Reference proteome</keyword>
<organism evidence="2 3">
    <name type="scientific">Caenorhabditis tropicalis</name>
    <dbReference type="NCBI Taxonomy" id="1561998"/>
    <lineage>
        <taxon>Eukaryota</taxon>
        <taxon>Metazoa</taxon>
        <taxon>Ecdysozoa</taxon>
        <taxon>Nematoda</taxon>
        <taxon>Chromadorea</taxon>
        <taxon>Rhabditida</taxon>
        <taxon>Rhabditina</taxon>
        <taxon>Rhabditomorpha</taxon>
        <taxon>Rhabditoidea</taxon>
        <taxon>Rhabditidae</taxon>
        <taxon>Peloderinae</taxon>
        <taxon>Caenorhabditis</taxon>
    </lineage>
</organism>
<evidence type="ECO:0000313" key="3">
    <source>
        <dbReference type="WBParaSite" id="Csp11.Scaffold630.g20330.t1"/>
    </source>
</evidence>
<dbReference type="Proteomes" id="UP000095282">
    <property type="component" value="Unplaced"/>
</dbReference>
<name>A0A1I7UXJ1_9PELO</name>
<protein>
    <submittedName>
        <fullName evidence="3">Galectin</fullName>
    </submittedName>
</protein>
<reference evidence="3" key="1">
    <citation type="submission" date="2016-11" db="UniProtKB">
        <authorList>
            <consortium name="WormBaseParasite"/>
        </authorList>
    </citation>
    <scope>IDENTIFICATION</scope>
</reference>
<feature type="signal peptide" evidence="1">
    <location>
        <begin position="1"/>
        <end position="17"/>
    </location>
</feature>
<evidence type="ECO:0000313" key="2">
    <source>
        <dbReference type="Proteomes" id="UP000095282"/>
    </source>
</evidence>
<dbReference type="eggNOG" id="ENOG502TK6Y">
    <property type="taxonomic scope" value="Eukaryota"/>
</dbReference>
<accession>A0A1I7UXJ1</accession>